<organism evidence="7 8">
    <name type="scientific">Fusicatenibacter faecihominis</name>
    <dbReference type="NCBI Taxonomy" id="2881276"/>
    <lineage>
        <taxon>Bacteria</taxon>
        <taxon>Bacillati</taxon>
        <taxon>Bacillota</taxon>
        <taxon>Clostridia</taxon>
        <taxon>Lachnospirales</taxon>
        <taxon>Lachnospiraceae</taxon>
        <taxon>Fusicatenibacter</taxon>
    </lineage>
</organism>
<evidence type="ECO:0000256" key="1">
    <source>
        <dbReference type="ARBA" id="ARBA00022737"/>
    </source>
</evidence>
<feature type="domain" description="MurNAc-LAA" evidence="6">
    <location>
        <begin position="249"/>
        <end position="385"/>
    </location>
</feature>
<name>A0AAE3DQT4_9FIRM</name>
<keyword evidence="5" id="KW-0732">Signal</keyword>
<dbReference type="EMBL" id="JAJEPR010000003">
    <property type="protein sequence ID" value="MCC2188725.1"/>
    <property type="molecule type" value="Genomic_DNA"/>
</dbReference>
<dbReference type="SMART" id="SM00646">
    <property type="entry name" value="Ami_3"/>
    <property type="match status" value="1"/>
</dbReference>
<dbReference type="InterPro" id="IPR050695">
    <property type="entry name" value="N-acetylmuramoyl_amidase_3"/>
</dbReference>
<dbReference type="CDD" id="cd02696">
    <property type="entry name" value="MurNAc-LAA"/>
    <property type="match status" value="1"/>
</dbReference>
<keyword evidence="2 7" id="KW-0378">Hydrolase</keyword>
<dbReference type="PROSITE" id="PS51170">
    <property type="entry name" value="CW"/>
    <property type="match status" value="1"/>
</dbReference>
<sequence length="597" mass="65651">MSRKKTLLCLIWAFLLLLIPAVGASAATELQYVYLTPSENGSQTGVIVALNGTEPENASLDYGTGTVKASEISGNHLVFLVPGSGVTEKNLKSLTIEKNSEKETIRLTSFFQAAGTEKLNPAEEISDSGIASGRSRAAGGITEAQEATAEAYTAESSSEIISTLAAASAQAGTSLSRSGTNSNIVVVLDPGHGGNEAGANRTWNGVLYEEKVINLKISKYTAQELEKYAGVTVYLTRTGDTTLSLEDRVDYAAKKNATVLVSQHINSTNNNQDSVSGSLVFVATGNYRPDLKTKSWALSNTILNELSKLGLKNLGLQIRTSENNTLYPDKSLADYYGIIRRSVLAGFPGIIVEHAFVNNPSDCKKYFGSDAAIQKLGVADATAIAKYYGLKLKSETPDTEPTTEPTTEPDSDTGSWQEENGHYYYVNSDGSRAGAGWLKLKDGTYYLDENGYRMEGLINIGEKTYYLDPENGKRLTGFQTINKKVYYFRPSTGSMIHFGWVNINGNRYYFHDDGHAQTGLAVIGGERYFFRTDGSMIRSKWVYYWNSWYFASCKGNLYRNTWHYIDKKRYYFNNRGITKGRSDIPSGIYTKTTVVER</sequence>
<protein>
    <submittedName>
        <fullName evidence="7">N-acetylmuramoyl-L-alanine amidase</fullName>
        <ecNumber evidence="7">3.5.1.28</ecNumber>
    </submittedName>
</protein>
<dbReference type="Pfam" id="PF19127">
    <property type="entry name" value="Choline_bind_3"/>
    <property type="match status" value="1"/>
</dbReference>
<proteinExistence type="predicted"/>
<dbReference type="AlphaFoldDB" id="A0AAE3DQT4"/>
<dbReference type="PANTHER" id="PTHR30404">
    <property type="entry name" value="N-ACETYLMURAMOYL-L-ALANINE AMIDASE"/>
    <property type="match status" value="1"/>
</dbReference>
<feature type="repeat" description="Cell wall-binding" evidence="3">
    <location>
        <begin position="497"/>
        <end position="516"/>
    </location>
</feature>
<dbReference type="InterPro" id="IPR018337">
    <property type="entry name" value="Cell_wall/Cho-bd_repeat"/>
</dbReference>
<evidence type="ECO:0000313" key="7">
    <source>
        <dbReference type="EMBL" id="MCC2188725.1"/>
    </source>
</evidence>
<dbReference type="Gene3D" id="2.10.270.10">
    <property type="entry name" value="Cholin Binding"/>
    <property type="match status" value="2"/>
</dbReference>
<feature type="signal peptide" evidence="5">
    <location>
        <begin position="1"/>
        <end position="26"/>
    </location>
</feature>
<feature type="region of interest" description="Disordered" evidence="4">
    <location>
        <begin position="395"/>
        <end position="418"/>
    </location>
</feature>
<dbReference type="SUPFAM" id="SSF69360">
    <property type="entry name" value="Cell wall binding repeat"/>
    <property type="match status" value="1"/>
</dbReference>
<dbReference type="RefSeq" id="WP_227614230.1">
    <property type="nucleotide sequence ID" value="NZ_JAJEPR010000003.1"/>
</dbReference>
<keyword evidence="8" id="KW-1185">Reference proteome</keyword>
<evidence type="ECO:0000256" key="2">
    <source>
        <dbReference type="ARBA" id="ARBA00022801"/>
    </source>
</evidence>
<dbReference type="EC" id="3.5.1.28" evidence="7"/>
<feature type="compositionally biased region" description="Low complexity" evidence="4">
    <location>
        <begin position="399"/>
        <end position="408"/>
    </location>
</feature>
<dbReference type="InterPro" id="IPR002508">
    <property type="entry name" value="MurNAc-LAA_cat"/>
</dbReference>
<evidence type="ECO:0000259" key="6">
    <source>
        <dbReference type="SMART" id="SM00646"/>
    </source>
</evidence>
<dbReference type="GO" id="GO:0008745">
    <property type="term" value="F:N-acetylmuramoyl-L-alanine amidase activity"/>
    <property type="evidence" value="ECO:0007669"/>
    <property type="project" value="UniProtKB-EC"/>
</dbReference>
<gene>
    <name evidence="7" type="ORF">LKD71_02610</name>
</gene>
<accession>A0AAE3DQT4</accession>
<dbReference type="Gene3D" id="3.40.630.40">
    <property type="entry name" value="Zn-dependent exopeptidases"/>
    <property type="match status" value="1"/>
</dbReference>
<evidence type="ECO:0000256" key="4">
    <source>
        <dbReference type="SAM" id="MobiDB-lite"/>
    </source>
</evidence>
<reference evidence="7 8" key="1">
    <citation type="submission" date="2021-10" db="EMBL/GenBank/DDBJ databases">
        <title>Anaerobic single-cell dispensing facilitates the cultivation of human gut bacteria.</title>
        <authorList>
            <person name="Afrizal A."/>
        </authorList>
    </citation>
    <scope>NUCLEOTIDE SEQUENCE [LARGE SCALE GENOMIC DNA]</scope>
    <source>
        <strain evidence="7 8">CLA-AA-H277</strain>
    </source>
</reference>
<evidence type="ECO:0000313" key="8">
    <source>
        <dbReference type="Proteomes" id="UP001197875"/>
    </source>
</evidence>
<dbReference type="SUPFAM" id="SSF53187">
    <property type="entry name" value="Zn-dependent exopeptidases"/>
    <property type="match status" value="1"/>
</dbReference>
<dbReference type="Proteomes" id="UP001197875">
    <property type="component" value="Unassembled WGS sequence"/>
</dbReference>
<evidence type="ECO:0000256" key="3">
    <source>
        <dbReference type="PROSITE-ProRule" id="PRU00591"/>
    </source>
</evidence>
<dbReference type="GO" id="GO:0030288">
    <property type="term" value="C:outer membrane-bounded periplasmic space"/>
    <property type="evidence" value="ECO:0007669"/>
    <property type="project" value="TreeGrafter"/>
</dbReference>
<feature type="chain" id="PRO_5042272080" evidence="5">
    <location>
        <begin position="27"/>
        <end position="597"/>
    </location>
</feature>
<dbReference type="GO" id="GO:0009253">
    <property type="term" value="P:peptidoglycan catabolic process"/>
    <property type="evidence" value="ECO:0007669"/>
    <property type="project" value="InterPro"/>
</dbReference>
<dbReference type="Pfam" id="PF01473">
    <property type="entry name" value="Choline_bind_1"/>
    <property type="match status" value="4"/>
</dbReference>
<dbReference type="Pfam" id="PF01520">
    <property type="entry name" value="Amidase_3"/>
    <property type="match status" value="1"/>
</dbReference>
<dbReference type="PANTHER" id="PTHR30404:SF0">
    <property type="entry name" value="N-ACETYLMURAMOYL-L-ALANINE AMIDASE AMIC"/>
    <property type="match status" value="1"/>
</dbReference>
<keyword evidence="1" id="KW-0677">Repeat</keyword>
<comment type="caution">
    <text evidence="7">The sequence shown here is derived from an EMBL/GenBank/DDBJ whole genome shotgun (WGS) entry which is preliminary data.</text>
</comment>
<evidence type="ECO:0000256" key="5">
    <source>
        <dbReference type="SAM" id="SignalP"/>
    </source>
</evidence>